<protein>
    <submittedName>
        <fullName evidence="1">Uncharacterized protein</fullName>
    </submittedName>
</protein>
<name>A0A1B2HKR0_9PSEU</name>
<reference evidence="1 2" key="1">
    <citation type="submission" date="2016-07" db="EMBL/GenBank/DDBJ databases">
        <title>Complete genome sequence of the Lentzea guizhouensis DHS C013.</title>
        <authorList>
            <person name="Cao C."/>
        </authorList>
    </citation>
    <scope>NUCLEOTIDE SEQUENCE [LARGE SCALE GENOMIC DNA]</scope>
    <source>
        <strain evidence="1 2">DHS C013</strain>
    </source>
</reference>
<evidence type="ECO:0000313" key="1">
    <source>
        <dbReference type="EMBL" id="ANZ38304.1"/>
    </source>
</evidence>
<evidence type="ECO:0000313" key="2">
    <source>
        <dbReference type="Proteomes" id="UP000093053"/>
    </source>
</evidence>
<organism evidence="1 2">
    <name type="scientific">Lentzea guizhouensis</name>
    <dbReference type="NCBI Taxonomy" id="1586287"/>
    <lineage>
        <taxon>Bacteria</taxon>
        <taxon>Bacillati</taxon>
        <taxon>Actinomycetota</taxon>
        <taxon>Actinomycetes</taxon>
        <taxon>Pseudonocardiales</taxon>
        <taxon>Pseudonocardiaceae</taxon>
        <taxon>Lentzea</taxon>
    </lineage>
</organism>
<dbReference type="RefSeq" id="WP_065916655.1">
    <property type="nucleotide sequence ID" value="NZ_CP016793.1"/>
</dbReference>
<dbReference type="AlphaFoldDB" id="A0A1B2HKR0"/>
<dbReference type="Proteomes" id="UP000093053">
    <property type="component" value="Chromosome"/>
</dbReference>
<dbReference type="Pfam" id="PF22564">
    <property type="entry name" value="HAAS"/>
    <property type="match status" value="1"/>
</dbReference>
<dbReference type="EMBL" id="CP016793">
    <property type="protein sequence ID" value="ANZ38304.1"/>
    <property type="molecule type" value="Genomic_DNA"/>
</dbReference>
<sequence>MNTQALGVEQYVAGMRAALDDLPPHEVAEIMEDVEAHVAELTSELGEGETLEQRLGPPEQYAQELRQAAGYPRGPSGCR</sequence>
<keyword evidence="2" id="KW-1185">Reference proteome</keyword>
<dbReference type="OrthoDB" id="5185521at2"/>
<gene>
    <name evidence="1" type="ORF">BBK82_21780</name>
</gene>
<proteinExistence type="predicted"/>
<dbReference type="STRING" id="1586287.BBK82_21780"/>
<dbReference type="KEGG" id="led:BBK82_21780"/>
<accession>A0A1B2HKR0</accession>